<dbReference type="Pfam" id="PF02421">
    <property type="entry name" value="FeoB_N"/>
    <property type="match status" value="1"/>
</dbReference>
<dbReference type="SUPFAM" id="SSF52540">
    <property type="entry name" value="P-loop containing nucleoside triphosphate hydrolases"/>
    <property type="match status" value="1"/>
</dbReference>
<dbReference type="InterPro" id="IPR011642">
    <property type="entry name" value="Gate_dom"/>
</dbReference>
<dbReference type="CDD" id="cd01879">
    <property type="entry name" value="FeoB"/>
    <property type="match status" value="1"/>
</dbReference>
<evidence type="ECO:0000256" key="1">
    <source>
        <dbReference type="SAM" id="Phobius"/>
    </source>
</evidence>
<evidence type="ECO:0000313" key="3">
    <source>
        <dbReference type="EMBL" id="PFG33385.1"/>
    </source>
</evidence>
<dbReference type="PROSITE" id="PS51711">
    <property type="entry name" value="G_FEOB"/>
    <property type="match status" value="1"/>
</dbReference>
<dbReference type="GO" id="GO:0005525">
    <property type="term" value="F:GTP binding"/>
    <property type="evidence" value="ECO:0007669"/>
    <property type="project" value="InterPro"/>
</dbReference>
<dbReference type="EMBL" id="PDJG01000001">
    <property type="protein sequence ID" value="PFG33385.1"/>
    <property type="molecule type" value="Genomic_DNA"/>
</dbReference>
<feature type="transmembrane region" description="Helical" evidence="1">
    <location>
        <begin position="402"/>
        <end position="428"/>
    </location>
</feature>
<reference evidence="3 4" key="1">
    <citation type="submission" date="2017-10" db="EMBL/GenBank/DDBJ databases">
        <title>Sequencing the genomes of 1000 actinobacteria strains.</title>
        <authorList>
            <person name="Klenk H.-P."/>
        </authorList>
    </citation>
    <scope>NUCLEOTIDE SEQUENCE [LARGE SCALE GENOMIC DNA]</scope>
    <source>
        <strain evidence="3 4">DSM 18966</strain>
    </source>
</reference>
<feature type="transmembrane region" description="Helical" evidence="1">
    <location>
        <begin position="639"/>
        <end position="660"/>
    </location>
</feature>
<protein>
    <submittedName>
        <fullName evidence="3">Ferrous iron transport protein B</fullName>
    </submittedName>
</protein>
<accession>A0A2A9E4W2</accession>
<feature type="transmembrane region" description="Helical" evidence="1">
    <location>
        <begin position="368"/>
        <end position="390"/>
    </location>
</feature>
<dbReference type="PANTHER" id="PTHR43185">
    <property type="entry name" value="FERROUS IRON TRANSPORT PROTEIN B"/>
    <property type="match status" value="1"/>
</dbReference>
<evidence type="ECO:0000313" key="4">
    <source>
        <dbReference type="Proteomes" id="UP000225548"/>
    </source>
</evidence>
<keyword evidence="1" id="KW-1133">Transmembrane helix</keyword>
<dbReference type="InterPro" id="IPR011640">
    <property type="entry name" value="Fe2_transport_prot_B_C"/>
</dbReference>
<comment type="caution">
    <text evidence="3">The sequence shown here is derived from an EMBL/GenBank/DDBJ whole genome shotgun (WGS) entry which is preliminary data.</text>
</comment>
<dbReference type="InterPro" id="IPR050860">
    <property type="entry name" value="FeoB_GTPase"/>
</dbReference>
<dbReference type="PANTHER" id="PTHR43185:SF1">
    <property type="entry name" value="FE(2+) TRANSPORTER FEOB"/>
    <property type="match status" value="1"/>
</dbReference>
<feature type="transmembrane region" description="Helical" evidence="1">
    <location>
        <begin position="323"/>
        <end position="348"/>
    </location>
</feature>
<feature type="transmembrane region" description="Helical" evidence="1">
    <location>
        <begin position="262"/>
        <end position="286"/>
    </location>
</feature>
<name>A0A2A9E4W2_9MICO</name>
<dbReference type="InterPro" id="IPR027417">
    <property type="entry name" value="P-loop_NTPase"/>
</dbReference>
<feature type="transmembrane region" description="Helical" evidence="1">
    <location>
        <begin position="434"/>
        <end position="454"/>
    </location>
</feature>
<feature type="transmembrane region" description="Helical" evidence="1">
    <location>
        <begin position="493"/>
        <end position="512"/>
    </location>
</feature>
<dbReference type="AlphaFoldDB" id="A0A2A9E4W2"/>
<feature type="transmembrane region" description="Helical" evidence="1">
    <location>
        <begin position="298"/>
        <end position="316"/>
    </location>
</feature>
<gene>
    <name evidence="3" type="ORF">ATL42_1258</name>
</gene>
<feature type="domain" description="FeoB-type G" evidence="2">
    <location>
        <begin position="22"/>
        <end position="190"/>
    </location>
</feature>
<dbReference type="Pfam" id="PF07664">
    <property type="entry name" value="FeoB_C"/>
    <property type="match status" value="1"/>
</dbReference>
<keyword evidence="1" id="KW-0812">Transmembrane</keyword>
<feature type="transmembrane region" description="Helical" evidence="1">
    <location>
        <begin position="608"/>
        <end position="627"/>
    </location>
</feature>
<proteinExistence type="predicted"/>
<dbReference type="InterPro" id="IPR030389">
    <property type="entry name" value="G_FEOB_dom"/>
</dbReference>
<evidence type="ECO:0000259" key="2">
    <source>
        <dbReference type="PROSITE" id="PS51711"/>
    </source>
</evidence>
<dbReference type="Gene3D" id="3.40.50.300">
    <property type="entry name" value="P-loop containing nucleotide triphosphate hydrolases"/>
    <property type="match status" value="1"/>
</dbReference>
<dbReference type="Proteomes" id="UP000225548">
    <property type="component" value="Unassembled WGS sequence"/>
</dbReference>
<keyword evidence="1" id="KW-0472">Membrane</keyword>
<dbReference type="Pfam" id="PF07670">
    <property type="entry name" value="Gate"/>
    <property type="match status" value="2"/>
</dbReference>
<dbReference type="GO" id="GO:0015093">
    <property type="term" value="F:ferrous iron transmembrane transporter activity"/>
    <property type="evidence" value="ECO:0007669"/>
    <property type="project" value="InterPro"/>
</dbReference>
<keyword evidence="4" id="KW-1185">Reference proteome</keyword>
<dbReference type="GO" id="GO:0005886">
    <property type="term" value="C:plasma membrane"/>
    <property type="evidence" value="ECO:0007669"/>
    <property type="project" value="TreeGrafter"/>
</dbReference>
<sequence length="663" mass="69326">MTCPGCTPAPGPDRRITTEGRLPTLALVGTPNVGKSTLFNALTGVRAAVRNAPGTTVELAAGTWHHREHAATRLRVLDLPGTYSLVPRSPDERVTRDVLAGAYEQPPEMVVLVIDASEPARSVYLAAHVARTRVPTVVALSLADVARSRGRGVDAVALETVLGVPVVEINPRTGEGLAALDEAVQHLVDHPAPLSGPPGAGTDWSEDALMETAEDTFEWVRTVLDTTALRMPSPAGPWAGGSIPGPHRTLTDRIDRVLLDPLWGLLAGLLVLWALFSVATSVAAPLMEAADTLVSGPVAAAVSSALDAAGWGAGWFESLVVDGVLVGVATVASFAPLMGLMFLAIALLDDSGYLARVALVTDRAMRRLGLDGRAVLALVVGFGCNVPALAATRTLPDRRQRLLVGLLVPYTACAARLTVFVLLATVFFPDHATLVVLAMYVVSVLLVVVSGLVLRATVFRDVRSTPLVIVLPSYQRPRLRSITTATWVRTWGFVRGAGVVVVATLLVVWALLAVPVHGNHQIGAVPVVDSAYGATAQLLAPVFTPAGFGDWHATSALMTGFIAKEVVVGGLAQSYAVAEPAAGGESSPLGDALSATFEQSSGGHPRSAAAAFMIFVLAYTPCLATVAEQARVLGRRTTGLAVAVQLSVAWFLAVVVFQVGRML</sequence>
<organism evidence="3 4">
    <name type="scientific">Sanguibacter antarcticus</name>
    <dbReference type="NCBI Taxonomy" id="372484"/>
    <lineage>
        <taxon>Bacteria</taxon>
        <taxon>Bacillati</taxon>
        <taxon>Actinomycetota</taxon>
        <taxon>Actinomycetes</taxon>
        <taxon>Micrococcales</taxon>
        <taxon>Sanguibacteraceae</taxon>
        <taxon>Sanguibacter</taxon>
    </lineage>
</organism>
<dbReference type="RefSeq" id="WP_245862197.1">
    <property type="nucleotide sequence ID" value="NZ_PDJG01000001.1"/>
</dbReference>